<dbReference type="GO" id="GO:0051538">
    <property type="term" value="F:3 iron, 4 sulfur cluster binding"/>
    <property type="evidence" value="ECO:0007669"/>
    <property type="project" value="UniProtKB-KW"/>
</dbReference>
<dbReference type="Gene3D" id="3.30.70.20">
    <property type="match status" value="1"/>
</dbReference>
<dbReference type="EMBL" id="BMMT01000017">
    <property type="protein sequence ID" value="GGJ00233.1"/>
    <property type="molecule type" value="Genomic_DNA"/>
</dbReference>
<evidence type="ECO:0000256" key="3">
    <source>
        <dbReference type="ARBA" id="ARBA00022723"/>
    </source>
</evidence>
<dbReference type="GO" id="GO:0009055">
    <property type="term" value="F:electron transfer activity"/>
    <property type="evidence" value="ECO:0007669"/>
    <property type="project" value="UniProtKB-UniRule"/>
</dbReference>
<evidence type="ECO:0000256" key="8">
    <source>
        <dbReference type="RuleBase" id="RU368020"/>
    </source>
</evidence>
<evidence type="ECO:0000256" key="7">
    <source>
        <dbReference type="ARBA" id="ARBA00023291"/>
    </source>
</evidence>
<dbReference type="PANTHER" id="PTHR36923:SF3">
    <property type="entry name" value="FERREDOXIN"/>
    <property type="match status" value="1"/>
</dbReference>
<comment type="caution">
    <text evidence="10">The sequence shown here is derived from an EMBL/GenBank/DDBJ whole genome shotgun (WGS) entry which is preliminary data.</text>
</comment>
<dbReference type="Pfam" id="PF13459">
    <property type="entry name" value="Fer4_15"/>
    <property type="match status" value="1"/>
</dbReference>
<dbReference type="InterPro" id="IPR051269">
    <property type="entry name" value="Fe-S_cluster_ET"/>
</dbReference>
<dbReference type="Proteomes" id="UP000597989">
    <property type="component" value="Unassembled WGS sequence"/>
</dbReference>
<evidence type="ECO:0000313" key="11">
    <source>
        <dbReference type="Proteomes" id="UP000597989"/>
    </source>
</evidence>
<keyword evidence="5 8" id="KW-0408">Iron</keyword>
<dbReference type="EMBL" id="BAAAHC010000003">
    <property type="protein sequence ID" value="GAA0506807.1"/>
    <property type="molecule type" value="Genomic_DNA"/>
</dbReference>
<evidence type="ECO:0000256" key="4">
    <source>
        <dbReference type="ARBA" id="ARBA00022982"/>
    </source>
</evidence>
<evidence type="ECO:0000256" key="2">
    <source>
        <dbReference type="ARBA" id="ARBA00022448"/>
    </source>
</evidence>
<comment type="cofactor">
    <cofactor evidence="1">
        <name>[3Fe-4S] cluster</name>
        <dbReference type="ChEBI" id="CHEBI:21137"/>
    </cofactor>
</comment>
<sequence>MSGVRVQVDRSKCVGSGQCLIAAADYFDQDPEGYVTLLPAAQATDLDKNPDVRDAVDKCPSGALSWRHVDD</sequence>
<dbReference type="AlphaFoldDB" id="A0A917NGX6"/>
<gene>
    <name evidence="9" type="ORF">GCM10009545_06070</name>
    <name evidence="10" type="ORF">GCM10011581_41680</name>
</gene>
<evidence type="ECO:0000256" key="5">
    <source>
        <dbReference type="ARBA" id="ARBA00023004"/>
    </source>
</evidence>
<keyword evidence="12" id="KW-1185">Reference proteome</keyword>
<dbReference type="RefSeq" id="WP_188990265.1">
    <property type="nucleotide sequence ID" value="NZ_BAAAHC010000003.1"/>
</dbReference>
<dbReference type="PANTHER" id="PTHR36923">
    <property type="entry name" value="FERREDOXIN"/>
    <property type="match status" value="1"/>
</dbReference>
<reference evidence="9 12" key="2">
    <citation type="journal article" date="2019" name="Int. J. Syst. Evol. Microbiol.">
        <title>The Global Catalogue of Microorganisms (GCM) 10K type strain sequencing project: providing services to taxonomists for standard genome sequencing and annotation.</title>
        <authorList>
            <consortium name="The Broad Institute Genomics Platform"/>
            <consortium name="The Broad Institute Genome Sequencing Center for Infectious Disease"/>
            <person name="Wu L."/>
            <person name="Ma J."/>
        </authorList>
    </citation>
    <scope>NUCLEOTIDE SEQUENCE [LARGE SCALE GENOMIC DNA]</scope>
    <source>
        <strain evidence="9 12">JCM 10664</strain>
    </source>
</reference>
<dbReference type="Proteomes" id="UP001500220">
    <property type="component" value="Unassembled WGS sequence"/>
</dbReference>
<keyword evidence="4 8" id="KW-0249">Electron transport</keyword>
<dbReference type="InterPro" id="IPR001080">
    <property type="entry name" value="3Fe4S_ferredoxin"/>
</dbReference>
<evidence type="ECO:0000256" key="6">
    <source>
        <dbReference type="ARBA" id="ARBA00023014"/>
    </source>
</evidence>
<reference evidence="9" key="4">
    <citation type="submission" date="2023-12" db="EMBL/GenBank/DDBJ databases">
        <authorList>
            <person name="Sun Q."/>
            <person name="Inoue M."/>
        </authorList>
    </citation>
    <scope>NUCLEOTIDE SEQUENCE</scope>
    <source>
        <strain evidence="9">JCM 10664</strain>
    </source>
</reference>
<dbReference type="PRINTS" id="PR00352">
    <property type="entry name" value="3FE4SFRDOXIN"/>
</dbReference>
<protein>
    <recommendedName>
        <fullName evidence="8">Ferredoxin</fullName>
    </recommendedName>
</protein>
<evidence type="ECO:0000256" key="1">
    <source>
        <dbReference type="ARBA" id="ARBA00001927"/>
    </source>
</evidence>
<reference evidence="10" key="3">
    <citation type="submission" date="2020-09" db="EMBL/GenBank/DDBJ databases">
        <authorList>
            <person name="Sun Q."/>
            <person name="Zhou Y."/>
        </authorList>
    </citation>
    <scope>NUCLEOTIDE SEQUENCE</scope>
    <source>
        <strain evidence="10">CGMCC 4.7206</strain>
    </source>
</reference>
<keyword evidence="3 8" id="KW-0479">Metal-binding</keyword>
<evidence type="ECO:0000313" key="12">
    <source>
        <dbReference type="Proteomes" id="UP001500220"/>
    </source>
</evidence>
<reference evidence="10 11" key="1">
    <citation type="journal article" date="2014" name="Int. J. Syst. Evol. Microbiol.">
        <title>Complete genome sequence of Corynebacterium casei LMG S-19264T (=DSM 44701T), isolated from a smear-ripened cheese.</title>
        <authorList>
            <consortium name="US DOE Joint Genome Institute (JGI-PGF)"/>
            <person name="Walter F."/>
            <person name="Albersmeier A."/>
            <person name="Kalinowski J."/>
            <person name="Ruckert C."/>
        </authorList>
    </citation>
    <scope>NUCLEOTIDE SEQUENCE [LARGE SCALE GENOMIC DNA]</scope>
    <source>
        <strain evidence="10 11">CGMCC 4.7206</strain>
    </source>
</reference>
<accession>A0A917NGX6</accession>
<evidence type="ECO:0000313" key="10">
    <source>
        <dbReference type="EMBL" id="GGJ00233.1"/>
    </source>
</evidence>
<proteinExistence type="predicted"/>
<name>A0A917NGX6_9PSEU</name>
<dbReference type="GO" id="GO:0005506">
    <property type="term" value="F:iron ion binding"/>
    <property type="evidence" value="ECO:0007669"/>
    <property type="project" value="UniProtKB-UniRule"/>
</dbReference>
<comment type="function">
    <text evidence="8">Ferredoxins are iron-sulfur proteins that transfer electrons in a wide variety of metabolic reactions.</text>
</comment>
<keyword evidence="6 8" id="KW-0411">Iron-sulfur</keyword>
<organism evidence="10 11">
    <name type="scientific">Saccharopolyspora thermophila</name>
    <dbReference type="NCBI Taxonomy" id="89367"/>
    <lineage>
        <taxon>Bacteria</taxon>
        <taxon>Bacillati</taxon>
        <taxon>Actinomycetota</taxon>
        <taxon>Actinomycetes</taxon>
        <taxon>Pseudonocardiales</taxon>
        <taxon>Pseudonocardiaceae</taxon>
        <taxon>Saccharopolyspora</taxon>
    </lineage>
</organism>
<keyword evidence="7" id="KW-0003">3Fe-4S</keyword>
<dbReference type="SUPFAM" id="SSF54862">
    <property type="entry name" value="4Fe-4S ferredoxins"/>
    <property type="match status" value="1"/>
</dbReference>
<keyword evidence="2 8" id="KW-0813">Transport</keyword>
<evidence type="ECO:0000313" key="9">
    <source>
        <dbReference type="EMBL" id="GAA0506807.1"/>
    </source>
</evidence>